<dbReference type="Proteomes" id="UP001218188">
    <property type="component" value="Unassembled WGS sequence"/>
</dbReference>
<evidence type="ECO:0000313" key="2">
    <source>
        <dbReference type="Proteomes" id="UP001218188"/>
    </source>
</evidence>
<sequence>MDSASYFALRYASFMLESLDGVANRSLVGRFDSAMVKMTAFDAILHSSSTDLEFHSYQINNSLTSNSSSNSCSGTWINWVSLSSLAFLVFRDTYVLNSALRSQAQSNAVQSFPLDSKFCIVSPFNSFRSSSVHSPPSLSLPELRAATEVQPNIEHEPRRITQLAFGSCTQTFLEFDSKNPSPPQNAAVPRSKCLGKCCALLI</sequence>
<dbReference type="AlphaFoldDB" id="A0AAD6WMG4"/>
<proteinExistence type="predicted"/>
<gene>
    <name evidence="1" type="ORF">C8F04DRAFT_408543</name>
</gene>
<organism evidence="1 2">
    <name type="scientific">Mycena alexandri</name>
    <dbReference type="NCBI Taxonomy" id="1745969"/>
    <lineage>
        <taxon>Eukaryota</taxon>
        <taxon>Fungi</taxon>
        <taxon>Dikarya</taxon>
        <taxon>Basidiomycota</taxon>
        <taxon>Agaricomycotina</taxon>
        <taxon>Agaricomycetes</taxon>
        <taxon>Agaricomycetidae</taxon>
        <taxon>Agaricales</taxon>
        <taxon>Marasmiineae</taxon>
        <taxon>Mycenaceae</taxon>
        <taxon>Mycena</taxon>
    </lineage>
</organism>
<keyword evidence="2" id="KW-1185">Reference proteome</keyword>
<dbReference type="EMBL" id="JARJCM010000369">
    <property type="protein sequence ID" value="KAJ7017945.1"/>
    <property type="molecule type" value="Genomic_DNA"/>
</dbReference>
<accession>A0AAD6WMG4</accession>
<evidence type="ECO:0000313" key="1">
    <source>
        <dbReference type="EMBL" id="KAJ7017945.1"/>
    </source>
</evidence>
<protein>
    <submittedName>
        <fullName evidence="1">Uncharacterized protein</fullName>
    </submittedName>
</protein>
<comment type="caution">
    <text evidence="1">The sequence shown here is derived from an EMBL/GenBank/DDBJ whole genome shotgun (WGS) entry which is preliminary data.</text>
</comment>
<reference evidence="1" key="1">
    <citation type="submission" date="2023-03" db="EMBL/GenBank/DDBJ databases">
        <title>Massive genome expansion in bonnet fungi (Mycena s.s.) driven by repeated elements and novel gene families across ecological guilds.</title>
        <authorList>
            <consortium name="Lawrence Berkeley National Laboratory"/>
            <person name="Harder C.B."/>
            <person name="Miyauchi S."/>
            <person name="Viragh M."/>
            <person name="Kuo A."/>
            <person name="Thoen E."/>
            <person name="Andreopoulos B."/>
            <person name="Lu D."/>
            <person name="Skrede I."/>
            <person name="Drula E."/>
            <person name="Henrissat B."/>
            <person name="Morin E."/>
            <person name="Kohler A."/>
            <person name="Barry K."/>
            <person name="LaButti K."/>
            <person name="Morin E."/>
            <person name="Salamov A."/>
            <person name="Lipzen A."/>
            <person name="Mereny Z."/>
            <person name="Hegedus B."/>
            <person name="Baldrian P."/>
            <person name="Stursova M."/>
            <person name="Weitz H."/>
            <person name="Taylor A."/>
            <person name="Grigoriev I.V."/>
            <person name="Nagy L.G."/>
            <person name="Martin F."/>
            <person name="Kauserud H."/>
        </authorList>
    </citation>
    <scope>NUCLEOTIDE SEQUENCE</scope>
    <source>
        <strain evidence="1">CBHHK200</strain>
    </source>
</reference>
<name>A0AAD6WMG4_9AGAR</name>